<comment type="caution">
    <text evidence="6">The sequence shown here is derived from an EMBL/GenBank/DDBJ whole genome shotgun (WGS) entry which is preliminary data.</text>
</comment>
<dbReference type="InterPro" id="IPR001005">
    <property type="entry name" value="SANT/Myb"/>
</dbReference>
<dbReference type="EMBL" id="JAQIZT010000007">
    <property type="protein sequence ID" value="KAJ6989998.1"/>
    <property type="molecule type" value="Genomic_DNA"/>
</dbReference>
<accession>A0AAD6QGK6</accession>
<gene>
    <name evidence="6" type="ORF">NC653_018499</name>
</gene>
<dbReference type="FunFam" id="1.10.10.60:FF:000154">
    <property type="entry name" value="Transcription factor SRM1"/>
    <property type="match status" value="2"/>
</dbReference>
<evidence type="ECO:0000313" key="7">
    <source>
        <dbReference type="Proteomes" id="UP001164929"/>
    </source>
</evidence>
<dbReference type="PANTHER" id="PTHR43952">
    <property type="entry name" value="MYB FAMILY TRANSCRIPTION FACTOR-RELATED"/>
    <property type="match status" value="1"/>
</dbReference>
<feature type="domain" description="Myb-like" evidence="5">
    <location>
        <begin position="15"/>
        <end position="62"/>
    </location>
</feature>
<evidence type="ECO:0000256" key="3">
    <source>
        <dbReference type="ARBA" id="ARBA00023163"/>
    </source>
</evidence>
<feature type="domain" description="Myb-like" evidence="5">
    <location>
        <begin position="180"/>
        <end position="228"/>
    </location>
</feature>
<evidence type="ECO:0000256" key="2">
    <source>
        <dbReference type="ARBA" id="ARBA00023015"/>
    </source>
</evidence>
<sequence>MGDMASSSSPQPSTNWSAEQNKLFENALAIYDKDTPDRWGKIAKIVKGTTEEEVKKQYEILLDDIKSIESDKVPLPIYKNEGSSKENIIGNEEERIRKNERENAELGYRKNERVRNMQNSDTERENDPLRKMCRLIFSYSNLILYHILDLIPKTIKLSITVFALISAREMGSSSFPLPNSNWSEQKNKLFENALAIYDKDSPDRWRNIARFVGETTEEEVKKQYEILLDDIKRIESDQVPLPNYRNHEESIKENSIMSNEGDRLQQLKL</sequence>
<evidence type="ECO:0000313" key="6">
    <source>
        <dbReference type="EMBL" id="KAJ6989998.1"/>
    </source>
</evidence>
<dbReference type="GO" id="GO:0005634">
    <property type="term" value="C:nucleus"/>
    <property type="evidence" value="ECO:0007669"/>
    <property type="project" value="UniProtKB-SubCell"/>
</dbReference>
<keyword evidence="3" id="KW-0804">Transcription</keyword>
<reference evidence="6" key="1">
    <citation type="journal article" date="2023" name="Mol. Ecol. Resour.">
        <title>Chromosome-level genome assembly of a triploid poplar Populus alba 'Berolinensis'.</title>
        <authorList>
            <person name="Chen S."/>
            <person name="Yu Y."/>
            <person name="Wang X."/>
            <person name="Wang S."/>
            <person name="Zhang T."/>
            <person name="Zhou Y."/>
            <person name="He R."/>
            <person name="Meng N."/>
            <person name="Wang Y."/>
            <person name="Liu W."/>
            <person name="Liu Z."/>
            <person name="Liu J."/>
            <person name="Guo Q."/>
            <person name="Huang H."/>
            <person name="Sederoff R.R."/>
            <person name="Wang G."/>
            <person name="Qu G."/>
            <person name="Chen S."/>
        </authorList>
    </citation>
    <scope>NUCLEOTIDE SEQUENCE</scope>
    <source>
        <strain evidence="6">SC-2020</strain>
    </source>
</reference>
<evidence type="ECO:0000256" key="1">
    <source>
        <dbReference type="ARBA" id="ARBA00004123"/>
    </source>
</evidence>
<dbReference type="GO" id="GO:0003700">
    <property type="term" value="F:DNA-binding transcription factor activity"/>
    <property type="evidence" value="ECO:0007669"/>
    <property type="project" value="InterPro"/>
</dbReference>
<dbReference type="AlphaFoldDB" id="A0AAD6QGK6"/>
<proteinExistence type="predicted"/>
<keyword evidence="7" id="KW-1185">Reference proteome</keyword>
<dbReference type="InterPro" id="IPR009057">
    <property type="entry name" value="Homeodomain-like_sf"/>
</dbReference>
<evidence type="ECO:0000259" key="5">
    <source>
        <dbReference type="PROSITE" id="PS50090"/>
    </source>
</evidence>
<organism evidence="6 7">
    <name type="scientific">Populus alba x Populus x berolinensis</name>
    <dbReference type="NCBI Taxonomy" id="444605"/>
    <lineage>
        <taxon>Eukaryota</taxon>
        <taxon>Viridiplantae</taxon>
        <taxon>Streptophyta</taxon>
        <taxon>Embryophyta</taxon>
        <taxon>Tracheophyta</taxon>
        <taxon>Spermatophyta</taxon>
        <taxon>Magnoliopsida</taxon>
        <taxon>eudicotyledons</taxon>
        <taxon>Gunneridae</taxon>
        <taxon>Pentapetalae</taxon>
        <taxon>rosids</taxon>
        <taxon>fabids</taxon>
        <taxon>Malpighiales</taxon>
        <taxon>Salicaceae</taxon>
        <taxon>Saliceae</taxon>
        <taxon>Populus</taxon>
    </lineage>
</organism>
<name>A0AAD6QGK6_9ROSI</name>
<dbReference type="SMART" id="SM00717">
    <property type="entry name" value="SANT"/>
    <property type="match status" value="2"/>
</dbReference>
<dbReference type="PROSITE" id="PS50090">
    <property type="entry name" value="MYB_LIKE"/>
    <property type="match status" value="2"/>
</dbReference>
<keyword evidence="2" id="KW-0805">Transcription regulation</keyword>
<protein>
    <recommendedName>
        <fullName evidence="5">Myb-like domain-containing protein</fullName>
    </recommendedName>
</protein>
<dbReference type="InterPro" id="IPR044636">
    <property type="entry name" value="RADIALIS-like"/>
</dbReference>
<comment type="subcellular location">
    <subcellularLocation>
        <location evidence="1">Nucleus</location>
    </subcellularLocation>
</comment>
<evidence type="ECO:0000256" key="4">
    <source>
        <dbReference type="ARBA" id="ARBA00023242"/>
    </source>
</evidence>
<dbReference type="CDD" id="cd00167">
    <property type="entry name" value="SANT"/>
    <property type="match status" value="2"/>
</dbReference>
<dbReference type="Gene3D" id="1.10.10.60">
    <property type="entry name" value="Homeodomain-like"/>
    <property type="match status" value="2"/>
</dbReference>
<keyword evidence="4" id="KW-0539">Nucleus</keyword>
<dbReference type="SUPFAM" id="SSF46689">
    <property type="entry name" value="Homeodomain-like"/>
    <property type="match status" value="2"/>
</dbReference>
<dbReference type="Proteomes" id="UP001164929">
    <property type="component" value="Chromosome 7"/>
</dbReference>
<dbReference type="PANTHER" id="PTHR43952:SF60">
    <property type="entry name" value="PROTEIN RADIALIS-LIKE 3"/>
    <property type="match status" value="1"/>
</dbReference>